<evidence type="ECO:0000313" key="3">
    <source>
        <dbReference type="Proteomes" id="UP001501231"/>
    </source>
</evidence>
<accession>A0ABN3J939</accession>
<keyword evidence="3" id="KW-1185">Reference proteome</keyword>
<evidence type="ECO:0000313" key="2">
    <source>
        <dbReference type="EMBL" id="GAA2424824.1"/>
    </source>
</evidence>
<organism evidence="2 3">
    <name type="scientific">Actinomadura vinacea</name>
    <dbReference type="NCBI Taxonomy" id="115336"/>
    <lineage>
        <taxon>Bacteria</taxon>
        <taxon>Bacillati</taxon>
        <taxon>Actinomycetota</taxon>
        <taxon>Actinomycetes</taxon>
        <taxon>Streptosporangiales</taxon>
        <taxon>Thermomonosporaceae</taxon>
        <taxon>Actinomadura</taxon>
    </lineage>
</organism>
<sequence length="1104" mass="121954">MSCYAPRGRRKPPAFPGVTWRGDRARLIAERLSAGVSTLGPMSDRPPASGDEDVLVIPESWRSRLHPRRGGVPGPPVELDRSAPARFAEQVDRVRPEIARLLTGNRSDDVIVKAMRAHLEGQADPLGAAAVAAVVEQATKLASGTVANMVADAWLIDGGTAFAACAFAELARVQVVTGTSVRFLSDGQSPSPWWRPGAARVRALLAAAEDGEYEEAVHRLAEHRDSQAQRLLTAFLVPTRRDWFEVVETSPGSDLRWMIWCSLDDPGQLERLVRKQKIIQRVDRKWDVLTTAAEGIGTALVPPLVQRLSAGDLYEDAEYVLLLEILAAMPDDESFNALVDHAHQERDRLVLPVLGKAMERFPRRAVRLLAPHIGADPLVDELLTGHLRAHPELVESDLPDVVAEDVRTLAKRLHRVPEAGDLPPLLVEPPWTRRRKARRPVVIKGLAAPVVRAVVWAPGEREEWLPEPSDQTAERPEPDIREALYGPEEHVRPRLAQWRPETDDAAWLCRQLLARFEFDALHIVLDFAQKSPISCGKLLVPFLDAQVAVLMAERFSRTTASRQIAAGWLLRHGTAAVELLVPDALGEAGPRRRRSEAALRHLASRHGRRDVVAAAGSHGAEAADAIDAMLATDPLDLLPARVPKVGEWAAPARLPQVLLRDRDHALPETAVGHVLTMLAMSKPGEVYAGVETVRDVCDPVSLAQFGWALFQRWRMDGEDPKKAWAMQQLAWTGDDHTVREFAGVLKQWVAKGPPSRVAKGLDMLASFETDVALTHLHWIAEGGRRRSVRARAREKIDALAGNLGLTSDQLADRVVPDFGLDAQGSMVLDYGPRRFTVGFDERLQPFVFDAEGKPRKLVPRPVKADDQHLAKASHQRFSALKKEVAKIAAGEIDRLRAAMLRSRTWEPDEFRRHLVGHPLLWHIVRRLVWLCDGEAFRLAEDRTFADVNDATLTPSEGARIRVAHPVLLGDRLPAWVEIFDDYEIMQPFDQLDRPWHVPAEEERAGRSLGRFDGATISGSWRGEWTTLGWMAEVSGNTLSGIACEVAPGVLLKADLGVPQNGALTVRSVRLHGRDVPPLSEMNPVALSEAIAGLVRMTSGEPPHE</sequence>
<protein>
    <recommendedName>
        <fullName evidence="1">DUF4132 domain-containing protein</fullName>
    </recommendedName>
</protein>
<reference evidence="2 3" key="1">
    <citation type="journal article" date="2019" name="Int. J. Syst. Evol. Microbiol.">
        <title>The Global Catalogue of Microorganisms (GCM) 10K type strain sequencing project: providing services to taxonomists for standard genome sequencing and annotation.</title>
        <authorList>
            <consortium name="The Broad Institute Genomics Platform"/>
            <consortium name="The Broad Institute Genome Sequencing Center for Infectious Disease"/>
            <person name="Wu L."/>
            <person name="Ma J."/>
        </authorList>
    </citation>
    <scope>NUCLEOTIDE SEQUENCE [LARGE SCALE GENOMIC DNA]</scope>
    <source>
        <strain evidence="2 3">JCM 3325</strain>
    </source>
</reference>
<proteinExistence type="predicted"/>
<dbReference type="Proteomes" id="UP001501231">
    <property type="component" value="Unassembled WGS sequence"/>
</dbReference>
<comment type="caution">
    <text evidence="2">The sequence shown here is derived from an EMBL/GenBank/DDBJ whole genome shotgun (WGS) entry which is preliminary data.</text>
</comment>
<dbReference type="Pfam" id="PF13569">
    <property type="entry name" value="DUF4132"/>
    <property type="match status" value="1"/>
</dbReference>
<dbReference type="EMBL" id="BAAARW010000014">
    <property type="protein sequence ID" value="GAA2424824.1"/>
    <property type="molecule type" value="Genomic_DNA"/>
</dbReference>
<dbReference type="InterPro" id="IPR025406">
    <property type="entry name" value="DUF4132"/>
</dbReference>
<evidence type="ECO:0000259" key="1">
    <source>
        <dbReference type="Pfam" id="PF13569"/>
    </source>
</evidence>
<name>A0ABN3J939_9ACTN</name>
<gene>
    <name evidence="2" type="ORF">GCM10010191_41310</name>
</gene>
<feature type="domain" description="DUF4132" evidence="1">
    <location>
        <begin position="852"/>
        <end position="1017"/>
    </location>
</feature>